<keyword evidence="11" id="KW-0443">Lipid metabolism</keyword>
<evidence type="ECO:0000313" key="17">
    <source>
        <dbReference type="EMBL" id="KAF7401631.1"/>
    </source>
</evidence>
<organism evidence="17 18">
    <name type="scientific">Vespula germanica</name>
    <name type="common">German yellow jacket</name>
    <name type="synonym">Paravespula germanica</name>
    <dbReference type="NCBI Taxonomy" id="30212"/>
    <lineage>
        <taxon>Eukaryota</taxon>
        <taxon>Metazoa</taxon>
        <taxon>Ecdysozoa</taxon>
        <taxon>Arthropoda</taxon>
        <taxon>Hexapoda</taxon>
        <taxon>Insecta</taxon>
        <taxon>Pterygota</taxon>
        <taxon>Neoptera</taxon>
        <taxon>Endopterygota</taxon>
        <taxon>Hymenoptera</taxon>
        <taxon>Apocrita</taxon>
        <taxon>Aculeata</taxon>
        <taxon>Vespoidea</taxon>
        <taxon>Vespidae</taxon>
        <taxon>Vespinae</taxon>
        <taxon>Vespula</taxon>
    </lineage>
</organism>
<evidence type="ECO:0000256" key="15">
    <source>
        <dbReference type="SAM" id="Phobius"/>
    </source>
</evidence>
<evidence type="ECO:0000256" key="5">
    <source>
        <dbReference type="ARBA" id="ARBA00022692"/>
    </source>
</evidence>
<gene>
    <name evidence="17" type="ORF">HZH68_007451</name>
</gene>
<dbReference type="EMBL" id="JACSDZ010000006">
    <property type="protein sequence ID" value="KAF7401631.1"/>
    <property type="molecule type" value="Genomic_DNA"/>
</dbReference>
<feature type="domain" description="Fungal lipase-type" evidence="16">
    <location>
        <begin position="372"/>
        <end position="503"/>
    </location>
</feature>
<keyword evidence="5 15" id="KW-0812">Transmembrane</keyword>
<dbReference type="AlphaFoldDB" id="A0A834K7N6"/>
<feature type="transmembrane region" description="Helical" evidence="15">
    <location>
        <begin position="57"/>
        <end position="79"/>
    </location>
</feature>
<evidence type="ECO:0000256" key="2">
    <source>
        <dbReference type="ARBA" id="ARBA00004651"/>
    </source>
</evidence>
<evidence type="ECO:0000256" key="3">
    <source>
        <dbReference type="ARBA" id="ARBA00022475"/>
    </source>
</evidence>
<proteinExistence type="predicted"/>
<evidence type="ECO:0000313" key="18">
    <source>
        <dbReference type="Proteomes" id="UP000617340"/>
    </source>
</evidence>
<feature type="transmembrane region" description="Helical" evidence="15">
    <location>
        <begin position="142"/>
        <end position="160"/>
    </location>
</feature>
<dbReference type="GO" id="GO:0005737">
    <property type="term" value="C:cytoplasm"/>
    <property type="evidence" value="ECO:0007669"/>
    <property type="project" value="TreeGrafter"/>
</dbReference>
<keyword evidence="12 15" id="KW-0472">Membrane</keyword>
<dbReference type="EC" id="3.1.1.116" evidence="14"/>
<evidence type="ECO:0000256" key="14">
    <source>
        <dbReference type="ARBA" id="ARBA00026104"/>
    </source>
</evidence>
<evidence type="ECO:0000256" key="10">
    <source>
        <dbReference type="ARBA" id="ARBA00022989"/>
    </source>
</evidence>
<keyword evidence="8" id="KW-0106">Calcium</keyword>
<evidence type="ECO:0000256" key="4">
    <source>
        <dbReference type="ARBA" id="ARBA00022553"/>
    </source>
</evidence>
<dbReference type="SUPFAM" id="SSF53474">
    <property type="entry name" value="alpha/beta-Hydrolases"/>
    <property type="match status" value="1"/>
</dbReference>
<evidence type="ECO:0000256" key="7">
    <source>
        <dbReference type="ARBA" id="ARBA00022801"/>
    </source>
</evidence>
<comment type="cofactor">
    <cofactor evidence="1">
        <name>Ca(2+)</name>
        <dbReference type="ChEBI" id="CHEBI:29108"/>
    </cofactor>
</comment>
<feature type="transmembrane region" description="Helical" evidence="15">
    <location>
        <begin position="99"/>
        <end position="121"/>
    </location>
</feature>
<dbReference type="GO" id="GO:0046872">
    <property type="term" value="F:metal ion binding"/>
    <property type="evidence" value="ECO:0007669"/>
    <property type="project" value="UniProtKB-KW"/>
</dbReference>
<feature type="transmembrane region" description="Helical" evidence="15">
    <location>
        <begin position="26"/>
        <end position="45"/>
    </location>
</feature>
<keyword evidence="10 15" id="KW-1133">Transmembrane helix</keyword>
<dbReference type="PANTHER" id="PTHR45792">
    <property type="entry name" value="DIACYLGLYCEROL LIPASE HOMOLOG-RELATED"/>
    <property type="match status" value="1"/>
</dbReference>
<reference evidence="17" key="1">
    <citation type="journal article" date="2020" name="G3 (Bethesda)">
        <title>High-Quality Assemblies for Three Invasive Social Wasps from the &lt;i&gt;Vespula&lt;/i&gt; Genus.</title>
        <authorList>
            <person name="Harrop T.W.R."/>
            <person name="Guhlin J."/>
            <person name="McLaughlin G.M."/>
            <person name="Permina E."/>
            <person name="Stockwell P."/>
            <person name="Gilligan J."/>
            <person name="Le Lec M.F."/>
            <person name="Gruber M.A.M."/>
            <person name="Quinn O."/>
            <person name="Lovegrove M."/>
            <person name="Duncan E.J."/>
            <person name="Remnant E.J."/>
            <person name="Van Eeckhoven J."/>
            <person name="Graham B."/>
            <person name="Knapp R.A."/>
            <person name="Langford K.W."/>
            <person name="Kronenberg Z."/>
            <person name="Press M.O."/>
            <person name="Eacker S.M."/>
            <person name="Wilson-Rankin E.E."/>
            <person name="Purcell J."/>
            <person name="Lester P.J."/>
            <person name="Dearden P.K."/>
        </authorList>
    </citation>
    <scope>NUCLEOTIDE SEQUENCE</scope>
    <source>
        <strain evidence="17">Linc-1</strain>
    </source>
</reference>
<evidence type="ECO:0000256" key="11">
    <source>
        <dbReference type="ARBA" id="ARBA00023098"/>
    </source>
</evidence>
<dbReference type="GO" id="GO:0004806">
    <property type="term" value="F:triacylglycerol lipase activity"/>
    <property type="evidence" value="ECO:0007669"/>
    <property type="project" value="TreeGrafter"/>
</dbReference>
<dbReference type="InterPro" id="IPR029058">
    <property type="entry name" value="AB_hydrolase_fold"/>
</dbReference>
<keyword evidence="18" id="KW-1185">Reference proteome</keyword>
<dbReference type="GO" id="GO:0022008">
    <property type="term" value="P:neurogenesis"/>
    <property type="evidence" value="ECO:0007669"/>
    <property type="project" value="TreeGrafter"/>
</dbReference>
<dbReference type="Pfam" id="PF01764">
    <property type="entry name" value="Lipase_3"/>
    <property type="match status" value="1"/>
</dbReference>
<protein>
    <recommendedName>
        <fullName evidence="14">sn-1-specific diacylglycerol lipase</fullName>
        <ecNumber evidence="14">3.1.1.116</ecNumber>
    </recommendedName>
</protein>
<name>A0A834K7N6_VESGE</name>
<keyword evidence="6" id="KW-0479">Metal-binding</keyword>
<dbReference type="InterPro" id="IPR052214">
    <property type="entry name" value="DAG_Lipase-Related"/>
</dbReference>
<evidence type="ECO:0000256" key="12">
    <source>
        <dbReference type="ARBA" id="ARBA00023136"/>
    </source>
</evidence>
<evidence type="ECO:0000256" key="8">
    <source>
        <dbReference type="ARBA" id="ARBA00022837"/>
    </source>
</evidence>
<comment type="catalytic activity">
    <reaction evidence="13">
        <text>a 1,2-diacyl-sn-glycerol + H2O = a 2-acylglycerol + a fatty acid + H(+)</text>
        <dbReference type="Rhea" id="RHEA:33275"/>
        <dbReference type="ChEBI" id="CHEBI:15377"/>
        <dbReference type="ChEBI" id="CHEBI:15378"/>
        <dbReference type="ChEBI" id="CHEBI:17389"/>
        <dbReference type="ChEBI" id="CHEBI:17815"/>
        <dbReference type="ChEBI" id="CHEBI:28868"/>
        <dbReference type="EC" id="3.1.1.116"/>
    </reaction>
    <physiologicalReaction direction="left-to-right" evidence="13">
        <dbReference type="Rhea" id="RHEA:33276"/>
    </physiologicalReaction>
</comment>
<keyword evidence="7" id="KW-0378">Hydrolase</keyword>
<keyword evidence="9" id="KW-0442">Lipid degradation</keyword>
<keyword evidence="3" id="KW-1003">Cell membrane</keyword>
<keyword evidence="4" id="KW-0597">Phosphoprotein</keyword>
<accession>A0A834K7N6</accession>
<evidence type="ECO:0000256" key="13">
    <source>
        <dbReference type="ARBA" id="ARBA00024531"/>
    </source>
</evidence>
<dbReference type="GO" id="GO:0005886">
    <property type="term" value="C:plasma membrane"/>
    <property type="evidence" value="ECO:0007669"/>
    <property type="project" value="UniProtKB-SubCell"/>
</dbReference>
<evidence type="ECO:0000259" key="16">
    <source>
        <dbReference type="Pfam" id="PF01764"/>
    </source>
</evidence>
<comment type="caution">
    <text evidence="17">The sequence shown here is derived from an EMBL/GenBank/DDBJ whole genome shotgun (WGS) entry which is preliminary data.</text>
</comment>
<dbReference type="Gene3D" id="3.40.50.1820">
    <property type="entry name" value="alpha/beta hydrolase"/>
    <property type="match status" value="1"/>
</dbReference>
<dbReference type="GO" id="GO:0046340">
    <property type="term" value="P:diacylglycerol catabolic process"/>
    <property type="evidence" value="ECO:0007669"/>
    <property type="project" value="TreeGrafter"/>
</dbReference>
<dbReference type="PANTHER" id="PTHR45792:SF2">
    <property type="entry name" value="DIACYLGLYCEROL LIPASE-BETA"/>
    <property type="match status" value="1"/>
</dbReference>
<evidence type="ECO:0000256" key="6">
    <source>
        <dbReference type="ARBA" id="ARBA00022723"/>
    </source>
</evidence>
<evidence type="ECO:0000256" key="9">
    <source>
        <dbReference type="ARBA" id="ARBA00022963"/>
    </source>
</evidence>
<dbReference type="GO" id="GO:0019369">
    <property type="term" value="P:arachidonate metabolic process"/>
    <property type="evidence" value="ECO:0007669"/>
    <property type="project" value="TreeGrafter"/>
</dbReference>
<comment type="subcellular location">
    <subcellularLocation>
        <location evidence="2">Cell membrane</location>
        <topology evidence="2">Multi-pass membrane protein</topology>
    </subcellularLocation>
</comment>
<evidence type="ECO:0000256" key="1">
    <source>
        <dbReference type="ARBA" id="ARBA00001913"/>
    </source>
</evidence>
<dbReference type="CDD" id="cd00519">
    <property type="entry name" value="Lipase_3"/>
    <property type="match status" value="1"/>
</dbReference>
<dbReference type="InterPro" id="IPR002921">
    <property type="entry name" value="Fungal_lipase-type"/>
</dbReference>
<sequence>MPALKLFGRKWLAATDDLVYPGLFEILIRLTWLILIAIGCVKYYANTWKCRLGGDVVRVYLLGEVTILSIVMILTLFIIRYSSRGSITDTHARRYVEPLLTVKIFMILPEINWNILGTLWISSKNIDCEMEQYTMTTVKAMVFFNWILIGLTVLGFILVFDPLGSLDIREKDLDDSSKHGKISRIWRRRFKFLWWMRKDERANETFQHVAGLLTALFRGTDLVPSDVMAGLILLRVRQKRETHELRSLNLLSRPKYTIDARDIFIDTPSWMTLENAYHFLKLSIASYGQFFVCYQHMCTGCFRLIPNLTCCGCFRKKRKVILDDNCCFCNLSGVKYISKLSDDDILFASFKNHLCEIPFYVVADHKTSSIAIIIRGSLSLRDLITDIAAASETFECPGLPPGSMAHKGMILGAKALLKQLYHYKILEMAFNTYPTYTLTLTGHSLGAGVAVLLGILLRPEYPNLRVYAFSTPAGVISRSAAKVTEEFVLTIGLGDDLVMRLSVESTEDLRTSLLATLAACRLPKYRVVLNGFGYALHGVPEQDLNKTWANSDIINSIPGQSPLLTYTEITNNENRVLTSDISQRRFSKMRLYNAGLILHLARCKHTETDTRSKKTKNEKKYEMRWAQPEEFTKLIVMPRMLLDHLPENLEKALATLIEQQKDLPIYFDP</sequence>
<dbReference type="Proteomes" id="UP000617340">
    <property type="component" value="Unassembled WGS sequence"/>
</dbReference>